<dbReference type="FunFam" id="2.40.30.10:FF:000059">
    <property type="entry name" value="dual oxidase isoform X1"/>
    <property type="match status" value="1"/>
</dbReference>
<dbReference type="Gene3D" id="2.40.30.10">
    <property type="entry name" value="Translation factors"/>
    <property type="match status" value="1"/>
</dbReference>
<gene>
    <name evidence="18" type="primary">LOC113863898</name>
</gene>
<dbReference type="Pfam" id="PF08030">
    <property type="entry name" value="NAD_binding_6"/>
    <property type="match status" value="1"/>
</dbReference>
<evidence type="ECO:0000256" key="3">
    <source>
        <dbReference type="ARBA" id="ARBA00022559"/>
    </source>
</evidence>
<dbReference type="SUPFAM" id="SSF47473">
    <property type="entry name" value="EF-hand"/>
    <property type="match status" value="1"/>
</dbReference>
<dbReference type="Gene3D" id="1.10.238.10">
    <property type="entry name" value="EF-hand"/>
    <property type="match status" value="1"/>
</dbReference>
<dbReference type="Pfam" id="PF08414">
    <property type="entry name" value="NADPH_Ox"/>
    <property type="match status" value="1"/>
</dbReference>
<dbReference type="PROSITE" id="PS51384">
    <property type="entry name" value="FAD_FR"/>
    <property type="match status" value="1"/>
</dbReference>
<evidence type="ECO:0000256" key="11">
    <source>
        <dbReference type="ARBA" id="ARBA00023002"/>
    </source>
</evidence>
<keyword evidence="4" id="KW-0285">Flavoprotein</keyword>
<dbReference type="InterPro" id="IPR039261">
    <property type="entry name" value="FNR_nucleotide-bd"/>
</dbReference>
<dbReference type="InterPro" id="IPR013112">
    <property type="entry name" value="FAD-bd_8"/>
</dbReference>
<dbReference type="RefSeq" id="XP_027353467.1">
    <property type="nucleotide sequence ID" value="XM_027497666.1"/>
</dbReference>
<name>A0A8B8LB58_ABRPR</name>
<feature type="transmembrane region" description="Helical" evidence="14">
    <location>
        <begin position="398"/>
        <end position="420"/>
    </location>
</feature>
<keyword evidence="17" id="KW-1185">Reference proteome</keyword>
<dbReference type="InterPro" id="IPR013130">
    <property type="entry name" value="Fe3_Rdtase_TM_dom"/>
</dbReference>
<protein>
    <submittedName>
        <fullName evidence="18">Respiratory burst oxidase homolog protein B-like</fullName>
    </submittedName>
</protein>
<dbReference type="InterPro" id="IPR013121">
    <property type="entry name" value="Fe_red_NAD-bd_6"/>
</dbReference>
<dbReference type="PANTHER" id="PTHR11972:SF139">
    <property type="entry name" value="RESPIRATORY BURST OXIDASE-LIKE PROTEIN"/>
    <property type="match status" value="1"/>
</dbReference>
<keyword evidence="5 14" id="KW-0812">Transmembrane</keyword>
<evidence type="ECO:0000256" key="13">
    <source>
        <dbReference type="SAM" id="MobiDB-lite"/>
    </source>
</evidence>
<dbReference type="PROSITE" id="PS00018">
    <property type="entry name" value="EF_HAND_1"/>
    <property type="match status" value="1"/>
</dbReference>
<sequence>MEIQEKQKETESTSAGSKNSSEITLDTASLPNPIDPVKLNTQYSFNYWGSRGHRGLMFKINGLTGSKGWNYLENRFDEWAVDEKLPKRRFGHCIGMNDSKKFADELFDALCRRGGITSSSITKDQLRQLWERSFDSRLHIFFDMVDKNADGRITEEDLKKIIAYCASINNLRKIQERAEEYAASTMEELDSDKRGFIEVYHLEQLFLEAEPVQSTNMTEDDRVLSQILSQKLIPTREFNPIKRWFRAITCFVDDNWKQIWILVIWLLICAALFIWKFIQYKHHAVFHVMGYCVTSAKGAAETLKFNMALILLPMCRKTITWLRSRTKLGMVVPFDDNINFHKMIAVGIAIGVGIHAISHLTCDFPRLLHATDKEYEPMKALFGGERPNNYWWFLKGTVAWTGITMVLLMAVAYMFAHSLFRQSRLKPPKPLNKLIGFNGFWYSHHLFVIVYLLFIIHGYYLYLSKKWYKKTTWMYLAIPTILYASDRLLGAFKFGYTRLQILKVVVYPGNVLALYMSKPQGFKYFSGQYIFVNCSDVSPFERHPFFITSAPGDEYVSVHIRTLGDWTLQLKHVFAQACQPASGDQSGILQGNNIQRMPKLSIEGPYGASTQDYKNYEVILLASLGIGATPMISILKDILYNLKQQKDVEEGMVENGVKDKRKGFAIKQAYFYWITREQGSFEWFKGVMDDVAEYDEDGIIELHNYCTSVYEEGDARSALITMLQYLHYAKNGVDIVSGTRVKTHFARPNWRSVFKHAALKHPGKRVGVFYCGPPTLAGEFKRLSLDFSRKTNTKFDFHQGF</sequence>
<evidence type="ECO:0000259" key="16">
    <source>
        <dbReference type="PROSITE" id="PS51384"/>
    </source>
</evidence>
<evidence type="ECO:0000256" key="7">
    <source>
        <dbReference type="ARBA" id="ARBA00022827"/>
    </source>
</evidence>
<keyword evidence="11" id="KW-0560">Oxidoreductase</keyword>
<evidence type="ECO:0000256" key="5">
    <source>
        <dbReference type="ARBA" id="ARBA00022692"/>
    </source>
</evidence>
<dbReference type="FunFam" id="3.40.50.80:FF:000007">
    <property type="entry name" value="Respiratory burst oxidase protein A"/>
    <property type="match status" value="1"/>
</dbReference>
<dbReference type="GO" id="GO:0005509">
    <property type="term" value="F:calcium ion binding"/>
    <property type="evidence" value="ECO:0007669"/>
    <property type="project" value="InterPro"/>
</dbReference>
<dbReference type="InterPro" id="IPR002048">
    <property type="entry name" value="EF_hand_dom"/>
</dbReference>
<feature type="compositionally biased region" description="Polar residues" evidence="13">
    <location>
        <begin position="12"/>
        <end position="29"/>
    </location>
</feature>
<evidence type="ECO:0000259" key="15">
    <source>
        <dbReference type="PROSITE" id="PS50222"/>
    </source>
</evidence>
<evidence type="ECO:0000256" key="12">
    <source>
        <dbReference type="ARBA" id="ARBA00023136"/>
    </source>
</evidence>
<dbReference type="Gene3D" id="3.40.50.80">
    <property type="entry name" value="Nucleotide-binding domain of ferredoxin-NADP reductase (FNR) module"/>
    <property type="match status" value="1"/>
</dbReference>
<dbReference type="GeneID" id="113863898"/>
<keyword evidence="6" id="KW-0479">Metal-binding</keyword>
<dbReference type="GO" id="GO:0016175">
    <property type="term" value="F:superoxide-generating NAD(P)H oxidase activity"/>
    <property type="evidence" value="ECO:0007669"/>
    <property type="project" value="UniProtKB-ARBA"/>
</dbReference>
<dbReference type="GO" id="GO:0004601">
    <property type="term" value="F:peroxidase activity"/>
    <property type="evidence" value="ECO:0007669"/>
    <property type="project" value="UniProtKB-KW"/>
</dbReference>
<keyword evidence="8" id="KW-0106">Calcium</keyword>
<evidence type="ECO:0000256" key="10">
    <source>
        <dbReference type="ARBA" id="ARBA00022989"/>
    </source>
</evidence>
<dbReference type="OrthoDB" id="167398at2759"/>
<dbReference type="SUPFAM" id="SSF52343">
    <property type="entry name" value="Ferredoxin reductase-like, C-terminal NADP-linked domain"/>
    <property type="match status" value="1"/>
</dbReference>
<dbReference type="CDD" id="cd06186">
    <property type="entry name" value="NOX_Duox_like_FAD_NADP"/>
    <property type="match status" value="1"/>
</dbReference>
<dbReference type="GO" id="GO:0016174">
    <property type="term" value="F:NAD(P)H oxidase H2O2-forming activity"/>
    <property type="evidence" value="ECO:0007669"/>
    <property type="project" value="TreeGrafter"/>
</dbReference>
<feature type="domain" description="FAD-binding FR-type" evidence="16">
    <location>
        <begin position="494"/>
        <end position="612"/>
    </location>
</feature>
<dbReference type="InterPro" id="IPR017938">
    <property type="entry name" value="Riboflavin_synthase-like_b-brl"/>
</dbReference>
<dbReference type="InterPro" id="IPR013623">
    <property type="entry name" value="NADPH_Ox"/>
</dbReference>
<dbReference type="KEGG" id="aprc:113863898"/>
<keyword evidence="7" id="KW-0274">FAD</keyword>
<evidence type="ECO:0000313" key="18">
    <source>
        <dbReference type="RefSeq" id="XP_027353467.1"/>
    </source>
</evidence>
<accession>A0A8B8LB58</accession>
<evidence type="ECO:0000256" key="6">
    <source>
        <dbReference type="ARBA" id="ARBA00022723"/>
    </source>
</evidence>
<dbReference type="GO" id="GO:0042742">
    <property type="term" value="P:defense response to bacterium"/>
    <property type="evidence" value="ECO:0007669"/>
    <property type="project" value="UniProtKB-ARBA"/>
</dbReference>
<dbReference type="PROSITE" id="PS50222">
    <property type="entry name" value="EF_HAND_2"/>
    <property type="match status" value="1"/>
</dbReference>
<dbReference type="Pfam" id="PF08022">
    <property type="entry name" value="FAD_binding_8"/>
    <property type="match status" value="1"/>
</dbReference>
<feature type="domain" description="EF-hand" evidence="15">
    <location>
        <begin position="133"/>
        <end position="168"/>
    </location>
</feature>
<evidence type="ECO:0000256" key="4">
    <source>
        <dbReference type="ARBA" id="ARBA00022630"/>
    </source>
</evidence>
<dbReference type="InterPro" id="IPR011992">
    <property type="entry name" value="EF-hand-dom_pair"/>
</dbReference>
<reference evidence="17" key="1">
    <citation type="journal article" date="2019" name="Toxins">
        <title>Detection of Abrin-Like and Prepropulchellin-Like Toxin Genes and Transcripts Using Whole Genome Sequencing and Full-Length Transcript Sequencing of Abrus precatorius.</title>
        <authorList>
            <person name="Hovde B.T."/>
            <person name="Daligault H.E."/>
            <person name="Hanschen E.R."/>
            <person name="Kunde Y.A."/>
            <person name="Johnson M.B."/>
            <person name="Starkenburg S.R."/>
            <person name="Johnson S.L."/>
        </authorList>
    </citation>
    <scope>NUCLEOTIDE SEQUENCE [LARGE SCALE GENOMIC DNA]</scope>
</reference>
<dbReference type="PANTHER" id="PTHR11972">
    <property type="entry name" value="NADPH OXIDASE"/>
    <property type="match status" value="1"/>
</dbReference>
<reference evidence="18" key="2">
    <citation type="submission" date="2025-08" db="UniProtKB">
        <authorList>
            <consortium name="RefSeq"/>
        </authorList>
    </citation>
    <scope>IDENTIFICATION</scope>
    <source>
        <tissue evidence="18">Young leaves</tissue>
    </source>
</reference>
<dbReference type="Proteomes" id="UP000694853">
    <property type="component" value="Unplaced"/>
</dbReference>
<evidence type="ECO:0000256" key="14">
    <source>
        <dbReference type="SAM" id="Phobius"/>
    </source>
</evidence>
<dbReference type="GO" id="GO:0005886">
    <property type="term" value="C:plasma membrane"/>
    <property type="evidence" value="ECO:0007669"/>
    <property type="project" value="TreeGrafter"/>
</dbReference>
<dbReference type="SFLD" id="SFLDG01169">
    <property type="entry name" value="NADPH_oxidase_subgroup_(NOX)"/>
    <property type="match status" value="1"/>
</dbReference>
<evidence type="ECO:0000313" key="17">
    <source>
        <dbReference type="Proteomes" id="UP000694853"/>
    </source>
</evidence>
<keyword evidence="10 14" id="KW-1133">Transmembrane helix</keyword>
<evidence type="ECO:0000256" key="8">
    <source>
        <dbReference type="ARBA" id="ARBA00022837"/>
    </source>
</evidence>
<keyword evidence="9" id="KW-0521">NADP</keyword>
<comment type="subcellular location">
    <subcellularLocation>
        <location evidence="1">Membrane</location>
        <topology evidence="1">Multi-pass membrane protein</topology>
    </subcellularLocation>
</comment>
<keyword evidence="3" id="KW-0575">Peroxidase</keyword>
<organism evidence="17 18">
    <name type="scientific">Abrus precatorius</name>
    <name type="common">Indian licorice</name>
    <name type="synonym">Glycine abrus</name>
    <dbReference type="NCBI Taxonomy" id="3816"/>
    <lineage>
        <taxon>Eukaryota</taxon>
        <taxon>Viridiplantae</taxon>
        <taxon>Streptophyta</taxon>
        <taxon>Embryophyta</taxon>
        <taxon>Tracheophyta</taxon>
        <taxon>Spermatophyta</taxon>
        <taxon>Magnoliopsida</taxon>
        <taxon>eudicotyledons</taxon>
        <taxon>Gunneridae</taxon>
        <taxon>Pentapetalae</taxon>
        <taxon>rosids</taxon>
        <taxon>fabids</taxon>
        <taxon>Fabales</taxon>
        <taxon>Fabaceae</taxon>
        <taxon>Papilionoideae</taxon>
        <taxon>50 kb inversion clade</taxon>
        <taxon>NPAAA clade</taxon>
        <taxon>indigoferoid/millettioid clade</taxon>
        <taxon>Abreae</taxon>
        <taxon>Abrus</taxon>
    </lineage>
</organism>
<dbReference type="InterPro" id="IPR050369">
    <property type="entry name" value="RBOH/FRE"/>
</dbReference>
<dbReference type="PRINTS" id="PR00466">
    <property type="entry name" value="GP91PHOX"/>
</dbReference>
<dbReference type="AlphaFoldDB" id="A0A8B8LB58"/>
<dbReference type="InterPro" id="IPR018247">
    <property type="entry name" value="EF_Hand_1_Ca_BS"/>
</dbReference>
<evidence type="ECO:0000256" key="9">
    <source>
        <dbReference type="ARBA" id="ARBA00022857"/>
    </source>
</evidence>
<dbReference type="SUPFAM" id="SSF63380">
    <property type="entry name" value="Riboflavin synthase domain-like"/>
    <property type="match status" value="1"/>
</dbReference>
<comment type="similarity">
    <text evidence="2">Belongs to the RBOH (TC 5.B.1.3) family.</text>
</comment>
<proteinExistence type="inferred from homology"/>
<dbReference type="InterPro" id="IPR017927">
    <property type="entry name" value="FAD-bd_FR_type"/>
</dbReference>
<evidence type="ECO:0000256" key="2">
    <source>
        <dbReference type="ARBA" id="ARBA00007975"/>
    </source>
</evidence>
<keyword evidence="12 14" id="KW-0472">Membrane</keyword>
<dbReference type="Pfam" id="PF01794">
    <property type="entry name" value="Ferric_reduct"/>
    <property type="match status" value="1"/>
</dbReference>
<feature type="transmembrane region" description="Helical" evidence="14">
    <location>
        <begin position="259"/>
        <end position="278"/>
    </location>
</feature>
<dbReference type="GO" id="GO:0009653">
    <property type="term" value="P:anatomical structure morphogenesis"/>
    <property type="evidence" value="ECO:0007669"/>
    <property type="project" value="UniProtKB-ARBA"/>
</dbReference>
<feature type="transmembrane region" description="Helical" evidence="14">
    <location>
        <begin position="440"/>
        <end position="462"/>
    </location>
</feature>
<evidence type="ECO:0000256" key="1">
    <source>
        <dbReference type="ARBA" id="ARBA00004141"/>
    </source>
</evidence>
<feature type="region of interest" description="Disordered" evidence="13">
    <location>
        <begin position="1"/>
        <end position="29"/>
    </location>
</feature>
<feature type="compositionally biased region" description="Basic and acidic residues" evidence="13">
    <location>
        <begin position="1"/>
        <end position="11"/>
    </location>
</feature>
<dbReference type="InterPro" id="IPR000778">
    <property type="entry name" value="Cyt_b245_heavy_chain"/>
</dbReference>